<dbReference type="OrthoDB" id="6145874at2759"/>
<dbReference type="SUPFAM" id="SSF56496">
    <property type="entry name" value="Fibrinogen C-terminal domain-like"/>
    <property type="match status" value="1"/>
</dbReference>
<feature type="signal peptide" evidence="3">
    <location>
        <begin position="1"/>
        <end position="22"/>
    </location>
</feature>
<accession>A0A1J1I518</accession>
<dbReference type="Proteomes" id="UP000183832">
    <property type="component" value="Unassembled WGS sequence"/>
</dbReference>
<gene>
    <name evidence="5" type="primary">similar to Techylectin-5B</name>
    <name evidence="5" type="ORF">CLUMA_CG008643</name>
</gene>
<name>A0A1J1I518_9DIPT</name>
<keyword evidence="1" id="KW-1015">Disulfide bond</keyword>
<keyword evidence="3" id="KW-0732">Signal</keyword>
<feature type="non-terminal residue" evidence="5">
    <location>
        <position position="1"/>
    </location>
</feature>
<feature type="domain" description="Fibrinogen C-terminal" evidence="4">
    <location>
        <begin position="366"/>
        <end position="592"/>
    </location>
</feature>
<dbReference type="STRING" id="568069.A0A1J1I518"/>
<dbReference type="Pfam" id="PF00147">
    <property type="entry name" value="Fibrinogen_C"/>
    <property type="match status" value="1"/>
</dbReference>
<dbReference type="InterPro" id="IPR014716">
    <property type="entry name" value="Fibrinogen_a/b/g_C_1"/>
</dbReference>
<dbReference type="InterPro" id="IPR020837">
    <property type="entry name" value="Fibrinogen_CS"/>
</dbReference>
<dbReference type="PROSITE" id="PS51406">
    <property type="entry name" value="FIBRINOGEN_C_2"/>
    <property type="match status" value="1"/>
</dbReference>
<dbReference type="CDD" id="cd00087">
    <property type="entry name" value="FReD"/>
    <property type="match status" value="1"/>
</dbReference>
<dbReference type="PROSITE" id="PS00514">
    <property type="entry name" value="FIBRINOGEN_C_1"/>
    <property type="match status" value="1"/>
</dbReference>
<dbReference type="InterPro" id="IPR050373">
    <property type="entry name" value="Fibrinogen_C-term_domain"/>
</dbReference>
<sequence length="613" mass="71107">HCLLIFLSIINLSFQSNQHVEAFTIDALTSSNDVHDGRFVDAITKLSLQLEAFNLHYVTKVEDKIANIMQTMNNLDANMKFLQEKAQIWDVFRHHISSWSEQFKSSDRKIDILKKSLENLPVIENQLQNTDFKVQKMFEKTDLINEKLHEITKSMLETHRAPVKQKHAKNAEPSGTKSWSQEDFEQTEILMRLTKIQKLLANSCSLTRLDREMDPIKGSKTSSTELNDESTSLKILMMKVNNNLEKFPTREIKQSFNLNKKQEKALDVITNLANQIDERTIRIFDTNSYQFKKLLTCCKSTEHEILTFTNNANTLLKRTEKAIKAVEASEVTPKGKYSSDAKARLNDFDGSGGSSEFDEETLDNAEYFQPHKTNCFQLTTGRSGVYTFGEERELNDYGRDLNQQYCEYSTEGTAWTIIQKRDNFNPPEMFNRSWADYKKGFGNLSRDFWFGNEFIHKLTCDQHMVLRIVLEDFKDNHVWVEYGNFRVESETHKYALSVDEYRGSIADSFLYHNNQPFSTFDRNNDVSNLTVPCAQSMGSGWWFKSCAESNLNGIYRDEPLGGDSRNYHGIFWEHWLGDYSLKATKMMIRPKDFWLSNPKDENLIELGNDMLGH</sequence>
<feature type="coiled-coil region" evidence="2">
    <location>
        <begin position="58"/>
        <end position="85"/>
    </location>
</feature>
<evidence type="ECO:0000256" key="1">
    <source>
        <dbReference type="ARBA" id="ARBA00023157"/>
    </source>
</evidence>
<proteinExistence type="predicted"/>
<dbReference type="GO" id="GO:0005615">
    <property type="term" value="C:extracellular space"/>
    <property type="evidence" value="ECO:0007669"/>
    <property type="project" value="TreeGrafter"/>
</dbReference>
<dbReference type="SMART" id="SM00186">
    <property type="entry name" value="FBG"/>
    <property type="match status" value="1"/>
</dbReference>
<keyword evidence="6" id="KW-1185">Reference proteome</keyword>
<feature type="chain" id="PRO_5012091321" evidence="3">
    <location>
        <begin position="23"/>
        <end position="613"/>
    </location>
</feature>
<evidence type="ECO:0000259" key="4">
    <source>
        <dbReference type="PROSITE" id="PS51406"/>
    </source>
</evidence>
<dbReference type="PANTHER" id="PTHR19143:SF459">
    <property type="entry name" value="FIBRINOGEN C-TERMINAL DOMAIN-CONTAINING PROTEIN"/>
    <property type="match status" value="1"/>
</dbReference>
<keyword evidence="2" id="KW-0175">Coiled coil</keyword>
<dbReference type="EMBL" id="CVRI01000041">
    <property type="protein sequence ID" value="CRK95275.1"/>
    <property type="molecule type" value="Genomic_DNA"/>
</dbReference>
<dbReference type="Gene3D" id="3.90.215.10">
    <property type="entry name" value="Gamma Fibrinogen, chain A, domain 1"/>
    <property type="match status" value="1"/>
</dbReference>
<dbReference type="InterPro" id="IPR002181">
    <property type="entry name" value="Fibrinogen_a/b/g_C_dom"/>
</dbReference>
<evidence type="ECO:0000256" key="2">
    <source>
        <dbReference type="SAM" id="Coils"/>
    </source>
</evidence>
<evidence type="ECO:0000313" key="5">
    <source>
        <dbReference type="EMBL" id="CRK95275.1"/>
    </source>
</evidence>
<organism evidence="5 6">
    <name type="scientific">Clunio marinus</name>
    <dbReference type="NCBI Taxonomy" id="568069"/>
    <lineage>
        <taxon>Eukaryota</taxon>
        <taxon>Metazoa</taxon>
        <taxon>Ecdysozoa</taxon>
        <taxon>Arthropoda</taxon>
        <taxon>Hexapoda</taxon>
        <taxon>Insecta</taxon>
        <taxon>Pterygota</taxon>
        <taxon>Neoptera</taxon>
        <taxon>Endopterygota</taxon>
        <taxon>Diptera</taxon>
        <taxon>Nematocera</taxon>
        <taxon>Chironomoidea</taxon>
        <taxon>Chironomidae</taxon>
        <taxon>Clunio</taxon>
    </lineage>
</organism>
<dbReference type="AlphaFoldDB" id="A0A1J1I518"/>
<evidence type="ECO:0000256" key="3">
    <source>
        <dbReference type="SAM" id="SignalP"/>
    </source>
</evidence>
<dbReference type="InterPro" id="IPR036056">
    <property type="entry name" value="Fibrinogen-like_C"/>
</dbReference>
<protein>
    <submittedName>
        <fullName evidence="5">CLUMA_CG008643, isoform A</fullName>
    </submittedName>
</protein>
<reference evidence="5 6" key="1">
    <citation type="submission" date="2015-04" db="EMBL/GenBank/DDBJ databases">
        <authorList>
            <person name="Syromyatnikov M.Y."/>
            <person name="Popov V.N."/>
        </authorList>
    </citation>
    <scope>NUCLEOTIDE SEQUENCE [LARGE SCALE GENOMIC DNA]</scope>
</reference>
<dbReference type="PANTHER" id="PTHR19143">
    <property type="entry name" value="FIBRINOGEN/TENASCIN/ANGIOPOEITIN"/>
    <property type="match status" value="1"/>
</dbReference>
<evidence type="ECO:0000313" key="6">
    <source>
        <dbReference type="Proteomes" id="UP000183832"/>
    </source>
</evidence>